<keyword evidence="12 14" id="KW-0456">Lyase</keyword>
<reference evidence="15" key="2">
    <citation type="submission" date="2020-05" db="UniProtKB">
        <authorList>
            <consortium name="EnsemblMetazoa"/>
        </authorList>
    </citation>
    <scope>IDENTIFICATION</scope>
    <source>
        <strain evidence="15">WRAIR2</strain>
    </source>
</reference>
<evidence type="ECO:0000256" key="3">
    <source>
        <dbReference type="ARBA" id="ARBA00007811"/>
    </source>
</evidence>
<dbReference type="GO" id="GO:0030497">
    <property type="term" value="P:fatty acid elongation"/>
    <property type="evidence" value="ECO:0007669"/>
    <property type="project" value="TreeGrafter"/>
</dbReference>
<dbReference type="Proteomes" id="UP000075884">
    <property type="component" value="Unassembled WGS sequence"/>
</dbReference>
<evidence type="ECO:0000256" key="8">
    <source>
        <dbReference type="ARBA" id="ARBA00022989"/>
    </source>
</evidence>
<keyword evidence="5 14" id="KW-0444">Lipid biosynthesis</keyword>
<evidence type="ECO:0000313" key="16">
    <source>
        <dbReference type="Proteomes" id="UP000075884"/>
    </source>
</evidence>
<evidence type="ECO:0000256" key="11">
    <source>
        <dbReference type="ARBA" id="ARBA00023160"/>
    </source>
</evidence>
<comment type="function">
    <text evidence="14">Catalyzes the third of the four reactions of the long-chain fatty acids elongation cycle. This endoplasmic reticulum-bound enzymatic process, allows the addition of two carbons to the chain of long- and very long-chain fatty acids/VLCFAs per cycle. This enzyme catalyzes the dehydration of the 3-hydroxyacyl-CoA intermediate into trans-2,3-enoyl-CoA, within each cycle of fatty acid elongation. Thereby, it participates to the production of VLCFAs of different chain lengths that are involved in multiple biological processes as precursors of membrane lipids and lipid mediators.</text>
</comment>
<dbReference type="GO" id="GO:0005789">
    <property type="term" value="C:endoplasmic reticulum membrane"/>
    <property type="evidence" value="ECO:0007669"/>
    <property type="project" value="UniProtKB-SubCell"/>
</dbReference>
<keyword evidence="7 14" id="KW-0276">Fatty acid metabolism</keyword>
<evidence type="ECO:0000256" key="9">
    <source>
        <dbReference type="ARBA" id="ARBA00023098"/>
    </source>
</evidence>
<accession>A0A182NFV9</accession>
<keyword evidence="16" id="KW-1185">Reference proteome</keyword>
<reference evidence="16" key="1">
    <citation type="submission" date="2013-03" db="EMBL/GenBank/DDBJ databases">
        <title>The Genome Sequence of Anopheles dirus WRAIR2.</title>
        <authorList>
            <consortium name="The Broad Institute Genomics Platform"/>
            <person name="Neafsey D.E."/>
            <person name="Walton C."/>
            <person name="Walker B."/>
            <person name="Young S.K."/>
            <person name="Zeng Q."/>
            <person name="Gargeya S."/>
            <person name="Fitzgerald M."/>
            <person name="Haas B."/>
            <person name="Abouelleil A."/>
            <person name="Allen A.W."/>
            <person name="Alvarado L."/>
            <person name="Arachchi H.M."/>
            <person name="Berlin A.M."/>
            <person name="Chapman S.B."/>
            <person name="Gainer-Dewar J."/>
            <person name="Goldberg J."/>
            <person name="Griggs A."/>
            <person name="Gujja S."/>
            <person name="Hansen M."/>
            <person name="Howarth C."/>
            <person name="Imamovic A."/>
            <person name="Ireland A."/>
            <person name="Larimer J."/>
            <person name="McCowan C."/>
            <person name="Murphy C."/>
            <person name="Pearson M."/>
            <person name="Poon T.W."/>
            <person name="Priest M."/>
            <person name="Roberts A."/>
            <person name="Saif S."/>
            <person name="Shea T."/>
            <person name="Sisk P."/>
            <person name="Sykes S."/>
            <person name="Wortman J."/>
            <person name="Nusbaum C."/>
            <person name="Birren B."/>
        </authorList>
    </citation>
    <scope>NUCLEOTIDE SEQUENCE [LARGE SCALE GENOMIC DNA]</scope>
    <source>
        <strain evidence="16">WRAIR2</strain>
    </source>
</reference>
<dbReference type="UniPathway" id="UPA00094"/>
<dbReference type="EnsemblMetazoa" id="ADIR006531-RA">
    <property type="protein sequence ID" value="ADIR006531-PA"/>
    <property type="gene ID" value="ADIR006531"/>
</dbReference>
<dbReference type="AlphaFoldDB" id="A0A182NFV9"/>
<feature type="transmembrane region" description="Helical" evidence="14">
    <location>
        <begin position="188"/>
        <end position="212"/>
    </location>
</feature>
<name>A0A182NFV9_9DIPT</name>
<protein>
    <recommendedName>
        <fullName evidence="4 14">Very-long-chain (3R)-3-hydroxyacyl-CoA dehydratase</fullName>
        <ecNumber evidence="4 14">4.2.1.134</ecNumber>
    </recommendedName>
</protein>
<dbReference type="PANTHER" id="PTHR11035">
    <property type="entry name" value="VERY-LONG-CHAIN (3R)-3-HYDROXYACYL-COA DEHYDRATASE"/>
    <property type="match status" value="1"/>
</dbReference>
<evidence type="ECO:0000256" key="6">
    <source>
        <dbReference type="ARBA" id="ARBA00022692"/>
    </source>
</evidence>
<dbReference type="VEuPathDB" id="VectorBase:ADIR006531"/>
<comment type="similarity">
    <text evidence="3 14">Belongs to the very long-chain fatty acids dehydratase HACD family.</text>
</comment>
<feature type="transmembrane region" description="Helical" evidence="14">
    <location>
        <begin position="20"/>
        <end position="42"/>
    </location>
</feature>
<comment type="pathway">
    <text evidence="2 14">Lipid metabolism; fatty acid biosynthesis.</text>
</comment>
<evidence type="ECO:0000256" key="12">
    <source>
        <dbReference type="ARBA" id="ARBA00023239"/>
    </source>
</evidence>
<comment type="caution">
    <text evidence="14">Lacks conserved residue(s) required for the propagation of feature annotation.</text>
</comment>
<keyword evidence="6 14" id="KW-0812">Transmembrane</keyword>
<dbReference type="EC" id="4.2.1.134" evidence="4 14"/>
<dbReference type="GO" id="GO:0042761">
    <property type="term" value="P:very long-chain fatty acid biosynthetic process"/>
    <property type="evidence" value="ECO:0007669"/>
    <property type="project" value="TreeGrafter"/>
</dbReference>
<evidence type="ECO:0000256" key="5">
    <source>
        <dbReference type="ARBA" id="ARBA00022516"/>
    </source>
</evidence>
<dbReference type="InterPro" id="IPR007482">
    <property type="entry name" value="Tyr_Pase-like_PTPLA"/>
</dbReference>
<dbReference type="GO" id="GO:0030148">
    <property type="term" value="P:sphingolipid biosynthetic process"/>
    <property type="evidence" value="ECO:0007669"/>
    <property type="project" value="TreeGrafter"/>
</dbReference>
<evidence type="ECO:0000256" key="2">
    <source>
        <dbReference type="ARBA" id="ARBA00005194"/>
    </source>
</evidence>
<evidence type="ECO:0000256" key="1">
    <source>
        <dbReference type="ARBA" id="ARBA00004141"/>
    </source>
</evidence>
<sequence>MGQDTKNKPPSSFVKAYLALYNTAQFAGWLYVFVQFVQHFFVHGQSLDSLWDRVGPATFFFQMLATLEVVHALTGIVPSNVPMTFAQVFGRCMVVAGAIDGTPTGQKSPGLPLALFCWSLTEIIRYSYYVANLLLPRVPALLVWLRYTIFIPMYPCGFLGELLCSYWAQGYIRETGKWSVELPNRFNFSFSFYYFIWIMAICYLPLFPQMYLHMFAQRRKVLGRSGGKQSTGSQQKKPAKAQ</sequence>
<organism evidence="15 16">
    <name type="scientific">Anopheles dirus</name>
    <dbReference type="NCBI Taxonomy" id="7168"/>
    <lineage>
        <taxon>Eukaryota</taxon>
        <taxon>Metazoa</taxon>
        <taxon>Ecdysozoa</taxon>
        <taxon>Arthropoda</taxon>
        <taxon>Hexapoda</taxon>
        <taxon>Insecta</taxon>
        <taxon>Pterygota</taxon>
        <taxon>Neoptera</taxon>
        <taxon>Endopterygota</taxon>
        <taxon>Diptera</taxon>
        <taxon>Nematocera</taxon>
        <taxon>Culicoidea</taxon>
        <taxon>Culicidae</taxon>
        <taxon>Anophelinae</taxon>
        <taxon>Anopheles</taxon>
    </lineage>
</organism>
<dbReference type="PANTHER" id="PTHR11035:SF3">
    <property type="entry name" value="VERY-LONG-CHAIN (3R)-3-HYDROXYACYL-COA DEHYDRATASE"/>
    <property type="match status" value="1"/>
</dbReference>
<keyword evidence="14" id="KW-0256">Endoplasmic reticulum</keyword>
<evidence type="ECO:0000256" key="14">
    <source>
        <dbReference type="RuleBase" id="RU363109"/>
    </source>
</evidence>
<keyword evidence="10 14" id="KW-0472">Membrane</keyword>
<comment type="catalytic activity">
    <reaction evidence="13 14">
        <text>a very-long-chain (3R)-3-hydroxyacyl-CoA = a very-long-chain (2E)-enoyl-CoA + H2O</text>
        <dbReference type="Rhea" id="RHEA:45812"/>
        <dbReference type="ChEBI" id="CHEBI:15377"/>
        <dbReference type="ChEBI" id="CHEBI:83728"/>
        <dbReference type="ChEBI" id="CHEBI:85440"/>
        <dbReference type="EC" id="4.2.1.134"/>
    </reaction>
</comment>
<dbReference type="Pfam" id="PF04387">
    <property type="entry name" value="PTPLA"/>
    <property type="match status" value="1"/>
</dbReference>
<keyword evidence="8 14" id="KW-1133">Transmembrane helix</keyword>
<keyword evidence="11 14" id="KW-0275">Fatty acid biosynthesis</keyword>
<dbReference type="STRING" id="7168.A0A182NFV9"/>
<evidence type="ECO:0000256" key="7">
    <source>
        <dbReference type="ARBA" id="ARBA00022832"/>
    </source>
</evidence>
<dbReference type="GO" id="GO:0102158">
    <property type="term" value="F:very-long-chain (3R)-3-hydroxyacyl-CoA dehydratase activity"/>
    <property type="evidence" value="ECO:0007669"/>
    <property type="project" value="UniProtKB-EC"/>
</dbReference>
<comment type="subcellular location">
    <subcellularLocation>
        <location evidence="14">Endoplasmic reticulum membrane</location>
        <topology evidence="14">Multi-pass membrane protein</topology>
    </subcellularLocation>
    <subcellularLocation>
        <location evidence="1">Membrane</location>
        <topology evidence="1">Multi-pass membrane protein</topology>
    </subcellularLocation>
</comment>
<evidence type="ECO:0000256" key="4">
    <source>
        <dbReference type="ARBA" id="ARBA00013122"/>
    </source>
</evidence>
<proteinExistence type="inferred from homology"/>
<evidence type="ECO:0000256" key="13">
    <source>
        <dbReference type="ARBA" id="ARBA00036671"/>
    </source>
</evidence>
<keyword evidence="9 14" id="KW-0443">Lipid metabolism</keyword>
<evidence type="ECO:0000256" key="10">
    <source>
        <dbReference type="ARBA" id="ARBA00023136"/>
    </source>
</evidence>
<feature type="transmembrane region" description="Helical" evidence="14">
    <location>
        <begin position="54"/>
        <end position="77"/>
    </location>
</feature>
<evidence type="ECO:0000313" key="15">
    <source>
        <dbReference type="EnsemblMetazoa" id="ADIR006531-PA"/>
    </source>
</evidence>